<accession>A0A8X6T399</accession>
<evidence type="ECO:0000313" key="3">
    <source>
        <dbReference type="Proteomes" id="UP000887013"/>
    </source>
</evidence>
<dbReference type="Proteomes" id="UP000887013">
    <property type="component" value="Unassembled WGS sequence"/>
</dbReference>
<sequence>MKNCLTYLALSVLMETLSVTATTCRVAAEATVDQQLSRGSYDSPCEARSQWILEVLQILNGIEKINVRRLINLYKSLLRFLGA</sequence>
<evidence type="ECO:0000256" key="1">
    <source>
        <dbReference type="SAM" id="SignalP"/>
    </source>
</evidence>
<feature type="chain" id="PRO_5036484520" description="Spider venom protein" evidence="1">
    <location>
        <begin position="22"/>
        <end position="83"/>
    </location>
</feature>
<gene>
    <name evidence="2" type="ORF">NPIL_143921</name>
</gene>
<comment type="caution">
    <text evidence="2">The sequence shown here is derived from an EMBL/GenBank/DDBJ whole genome shotgun (WGS) entry which is preliminary data.</text>
</comment>
<evidence type="ECO:0008006" key="4">
    <source>
        <dbReference type="Google" id="ProtNLM"/>
    </source>
</evidence>
<protein>
    <recommendedName>
        <fullName evidence="4">Spider venom protein</fullName>
    </recommendedName>
</protein>
<keyword evidence="1" id="KW-0732">Signal</keyword>
<name>A0A8X6T399_NEPPI</name>
<evidence type="ECO:0000313" key="2">
    <source>
        <dbReference type="EMBL" id="GFS71070.1"/>
    </source>
</evidence>
<dbReference type="AlphaFoldDB" id="A0A8X6T399"/>
<keyword evidence="3" id="KW-1185">Reference proteome</keyword>
<proteinExistence type="predicted"/>
<dbReference type="EMBL" id="BMAW01000852">
    <property type="protein sequence ID" value="GFS71070.1"/>
    <property type="molecule type" value="Genomic_DNA"/>
</dbReference>
<reference evidence="2" key="1">
    <citation type="submission" date="2020-08" db="EMBL/GenBank/DDBJ databases">
        <title>Multicomponent nature underlies the extraordinary mechanical properties of spider dragline silk.</title>
        <authorList>
            <person name="Kono N."/>
            <person name="Nakamura H."/>
            <person name="Mori M."/>
            <person name="Yoshida Y."/>
            <person name="Ohtoshi R."/>
            <person name="Malay A.D."/>
            <person name="Moran D.A.P."/>
            <person name="Tomita M."/>
            <person name="Numata K."/>
            <person name="Arakawa K."/>
        </authorList>
    </citation>
    <scope>NUCLEOTIDE SEQUENCE</scope>
</reference>
<organism evidence="2 3">
    <name type="scientific">Nephila pilipes</name>
    <name type="common">Giant wood spider</name>
    <name type="synonym">Nephila maculata</name>
    <dbReference type="NCBI Taxonomy" id="299642"/>
    <lineage>
        <taxon>Eukaryota</taxon>
        <taxon>Metazoa</taxon>
        <taxon>Ecdysozoa</taxon>
        <taxon>Arthropoda</taxon>
        <taxon>Chelicerata</taxon>
        <taxon>Arachnida</taxon>
        <taxon>Araneae</taxon>
        <taxon>Araneomorphae</taxon>
        <taxon>Entelegynae</taxon>
        <taxon>Araneoidea</taxon>
        <taxon>Nephilidae</taxon>
        <taxon>Nephila</taxon>
    </lineage>
</organism>
<feature type="signal peptide" evidence="1">
    <location>
        <begin position="1"/>
        <end position="21"/>
    </location>
</feature>